<evidence type="ECO:0000313" key="2">
    <source>
        <dbReference type="Proteomes" id="UP001501195"/>
    </source>
</evidence>
<dbReference type="EMBL" id="BAABIL010000205">
    <property type="protein sequence ID" value="GAA4975553.1"/>
    <property type="molecule type" value="Genomic_DNA"/>
</dbReference>
<name>A0ABP9HPR8_9ACTN</name>
<reference evidence="2" key="1">
    <citation type="journal article" date="2019" name="Int. J. Syst. Evol. Microbiol.">
        <title>The Global Catalogue of Microorganisms (GCM) 10K type strain sequencing project: providing services to taxonomists for standard genome sequencing and annotation.</title>
        <authorList>
            <consortium name="The Broad Institute Genomics Platform"/>
            <consortium name="The Broad Institute Genome Sequencing Center for Infectious Disease"/>
            <person name="Wu L."/>
            <person name="Ma J."/>
        </authorList>
    </citation>
    <scope>NUCLEOTIDE SEQUENCE [LARGE SCALE GENOMIC DNA]</scope>
    <source>
        <strain evidence="2">JCM 18126</strain>
    </source>
</reference>
<dbReference type="Proteomes" id="UP001501195">
    <property type="component" value="Unassembled WGS sequence"/>
</dbReference>
<gene>
    <name evidence="1" type="ORF">GCM10023225_15830</name>
</gene>
<proteinExistence type="predicted"/>
<comment type="caution">
    <text evidence="1">The sequence shown here is derived from an EMBL/GenBank/DDBJ whole genome shotgun (WGS) entry which is preliminary data.</text>
</comment>
<sequence>MLQPLGGTLTVAFMDISGADLVVLHNALNEVLHGPDAIEEWEFQIRLGLDRDEAVLLLARLSGALST</sequence>
<accession>A0ABP9HPR8</accession>
<organism evidence="1 2">
    <name type="scientific">Kineococcus glutinatus</name>
    <dbReference type="NCBI Taxonomy" id="1070872"/>
    <lineage>
        <taxon>Bacteria</taxon>
        <taxon>Bacillati</taxon>
        <taxon>Actinomycetota</taxon>
        <taxon>Actinomycetes</taxon>
        <taxon>Kineosporiales</taxon>
        <taxon>Kineosporiaceae</taxon>
        <taxon>Kineococcus</taxon>
    </lineage>
</organism>
<keyword evidence="2" id="KW-1185">Reference proteome</keyword>
<protein>
    <submittedName>
        <fullName evidence="1">Uncharacterized protein</fullName>
    </submittedName>
</protein>
<evidence type="ECO:0000313" key="1">
    <source>
        <dbReference type="EMBL" id="GAA4975553.1"/>
    </source>
</evidence>